<dbReference type="InterPro" id="IPR010260">
    <property type="entry name" value="AlpA"/>
</dbReference>
<keyword evidence="2" id="KW-1185">Reference proteome</keyword>
<dbReference type="InterPro" id="IPR052931">
    <property type="entry name" value="Prophage_regulatory_activator"/>
</dbReference>
<organism evidence="1 2">
    <name type="scientific">Nitrosospira briensis</name>
    <dbReference type="NCBI Taxonomy" id="35799"/>
    <lineage>
        <taxon>Bacteria</taxon>
        <taxon>Pseudomonadati</taxon>
        <taxon>Pseudomonadota</taxon>
        <taxon>Betaproteobacteria</taxon>
        <taxon>Nitrosomonadales</taxon>
        <taxon>Nitrosomonadaceae</taxon>
        <taxon>Nitrosospira</taxon>
    </lineage>
</organism>
<gene>
    <name evidence="1" type="ORF">SAMN05216386_1030</name>
</gene>
<reference evidence="2" key="1">
    <citation type="submission" date="2016-10" db="EMBL/GenBank/DDBJ databases">
        <authorList>
            <person name="Varghese N."/>
        </authorList>
    </citation>
    <scope>NUCLEOTIDE SEQUENCE [LARGE SCALE GENOMIC DNA]</scope>
    <source>
        <strain evidence="2">Nsp8</strain>
    </source>
</reference>
<evidence type="ECO:0000313" key="1">
    <source>
        <dbReference type="EMBL" id="SFN45302.1"/>
    </source>
</evidence>
<dbReference type="PANTHER" id="PTHR36154:SF1">
    <property type="entry name" value="DNA-BINDING TRANSCRIPTIONAL ACTIVATOR ALPA"/>
    <property type="match status" value="1"/>
</dbReference>
<accession>A0A1I4Z4W6</accession>
<name>A0A1I4Z4W6_9PROT</name>
<dbReference type="RefSeq" id="WP_074795209.1">
    <property type="nucleotide sequence ID" value="NZ_FOVJ01000001.1"/>
</dbReference>
<dbReference type="EMBL" id="FOVJ01000001">
    <property type="protein sequence ID" value="SFN45302.1"/>
    <property type="molecule type" value="Genomic_DNA"/>
</dbReference>
<dbReference type="Pfam" id="PF05930">
    <property type="entry name" value="Phage_AlpA"/>
    <property type="match status" value="1"/>
</dbReference>
<sequence>MVQELKVTLVILRLKQVLARTGISRSFMYQKMAEGLFPPPVRLGARAVGWVESEVEAWLAAQVKKSRRA</sequence>
<dbReference type="AlphaFoldDB" id="A0A1I4Z4W6"/>
<dbReference type="Proteomes" id="UP000183107">
    <property type="component" value="Unassembled WGS sequence"/>
</dbReference>
<proteinExistence type="predicted"/>
<evidence type="ECO:0000313" key="2">
    <source>
        <dbReference type="Proteomes" id="UP000183107"/>
    </source>
</evidence>
<dbReference type="Gene3D" id="1.10.238.160">
    <property type="match status" value="1"/>
</dbReference>
<protein>
    <submittedName>
        <fullName evidence="1">Prophage regulatory protein</fullName>
    </submittedName>
</protein>
<dbReference type="PANTHER" id="PTHR36154">
    <property type="entry name" value="DNA-BINDING TRANSCRIPTIONAL ACTIVATOR ALPA"/>
    <property type="match status" value="1"/>
</dbReference>